<dbReference type="Proteomes" id="UP000186551">
    <property type="component" value="Unassembled WGS sequence"/>
</dbReference>
<accession>A0A1Q5PBE8</accession>
<evidence type="ECO:0000313" key="1">
    <source>
        <dbReference type="EMBL" id="OKL39533.1"/>
    </source>
</evidence>
<reference evidence="1 2" key="1">
    <citation type="submission" date="2016-03" db="EMBL/GenBank/DDBJ databases">
        <title>Genome sequence of Pontibacter sp. nov., of the family cytophagaceae, isolated from marine sediment of the Yellow Sea, China.</title>
        <authorList>
            <person name="Zhang G."/>
            <person name="Zhang R."/>
        </authorList>
    </citation>
    <scope>NUCLEOTIDE SEQUENCE [LARGE SCALE GENOMIC DNA]</scope>
    <source>
        <strain evidence="1 2">S10-8</strain>
    </source>
</reference>
<keyword evidence="2" id="KW-1185">Reference proteome</keyword>
<proteinExistence type="predicted"/>
<dbReference type="RefSeq" id="WP_073852869.1">
    <property type="nucleotide sequence ID" value="NZ_LVWA01000008.1"/>
</dbReference>
<gene>
    <name evidence="1" type="ORF">A3841_00860</name>
</gene>
<dbReference type="AlphaFoldDB" id="A0A1Q5PBE8"/>
<protein>
    <submittedName>
        <fullName evidence="1">Uncharacterized protein</fullName>
    </submittedName>
</protein>
<evidence type="ECO:0000313" key="2">
    <source>
        <dbReference type="Proteomes" id="UP000186551"/>
    </source>
</evidence>
<sequence>MEEKAAVTLLKMEKALYNIKKKGGYMDLSQAVEIQRLRKAYLHRNTLGGYVPLDGLDIVIKKQAGVIYAIVEGPNGLVLPLLESEVTEFFQVKEATGEQIIHYIWLLTPMAKFWQSQALEFDWEPISRYENINKLTDGMALMDCVYDTQLWEEAG</sequence>
<comment type="caution">
    <text evidence="1">The sequence shown here is derived from an EMBL/GenBank/DDBJ whole genome shotgun (WGS) entry which is preliminary data.</text>
</comment>
<dbReference type="EMBL" id="LVWA01000008">
    <property type="protein sequence ID" value="OKL39533.1"/>
    <property type="molecule type" value="Genomic_DNA"/>
</dbReference>
<name>A0A1Q5PBE8_9BACT</name>
<organism evidence="1 2">
    <name type="scientific">Pontibacter flavimaris</name>
    <dbReference type="NCBI Taxonomy" id="1797110"/>
    <lineage>
        <taxon>Bacteria</taxon>
        <taxon>Pseudomonadati</taxon>
        <taxon>Bacteroidota</taxon>
        <taxon>Cytophagia</taxon>
        <taxon>Cytophagales</taxon>
        <taxon>Hymenobacteraceae</taxon>
        <taxon>Pontibacter</taxon>
    </lineage>
</organism>